<dbReference type="GeneID" id="9580595"/>
<name>D4D115_TRIVH</name>
<dbReference type="Proteomes" id="UP000008383">
    <property type="component" value="Unassembled WGS sequence"/>
</dbReference>
<evidence type="ECO:0000313" key="1">
    <source>
        <dbReference type="EMBL" id="EFE44492.1"/>
    </source>
</evidence>
<gene>
    <name evidence="1" type="ORF">TRV_00761</name>
</gene>
<proteinExistence type="predicted"/>
<sequence length="299" mass="32597">MSEHLFSPDRIDSVQNADMGMQTEIPRLRSTKKEYPPAHYLCDGRSRRTDSSAGRATEISCQVDIHPDKTTSTPEPQASIKISKHKHIFFDTSAPSKKEISSFIKMSVLSRAVQLAFVALGLCLFFSNLVAAQPIAGPSLGVSVKSVNGVCRTNKPCELEVTVRNTNTKKPATVLNWNTPLDPYADQLGVFEVRDSKGAVVPLDFIQIRRITPPPASDLVEIKAAGSVKVKVALETLSRAELPAGTKYTVTATGWWQAVWDQPKEQVVQTHLQELSGAFSGNFNSNSVQVTKVCSSSSP</sequence>
<dbReference type="EMBL" id="ACYE01000048">
    <property type="protein sequence ID" value="EFE44492.1"/>
    <property type="molecule type" value="Genomic_DNA"/>
</dbReference>
<dbReference type="OrthoDB" id="4664297at2759"/>
<evidence type="ECO:0000313" key="2">
    <source>
        <dbReference type="Proteomes" id="UP000008383"/>
    </source>
</evidence>
<dbReference type="HOGENOM" id="CLU_931236_0_0_1"/>
<dbReference type="KEGG" id="tve:TRV_00761"/>
<dbReference type="Gene3D" id="2.60.40.2970">
    <property type="match status" value="1"/>
</dbReference>
<protein>
    <submittedName>
        <fullName evidence="1">Uncharacterized protein</fullName>
    </submittedName>
</protein>
<reference evidence="2" key="1">
    <citation type="journal article" date="2011" name="Genome Biol.">
        <title>Comparative and functional genomics provide insights into the pathogenicity of dermatophytic fungi.</title>
        <authorList>
            <person name="Burmester A."/>
            <person name="Shelest E."/>
            <person name="Gloeckner G."/>
            <person name="Heddergott C."/>
            <person name="Schindler S."/>
            <person name="Staib P."/>
            <person name="Heidel A."/>
            <person name="Felder M."/>
            <person name="Petzold A."/>
            <person name="Szafranski K."/>
            <person name="Feuermann M."/>
            <person name="Pedruzzi I."/>
            <person name="Priebe S."/>
            <person name="Groth M."/>
            <person name="Winkler R."/>
            <person name="Li W."/>
            <person name="Kniemeyer O."/>
            <person name="Schroeckh V."/>
            <person name="Hertweck C."/>
            <person name="Hube B."/>
            <person name="White T.C."/>
            <person name="Platzer M."/>
            <person name="Guthke R."/>
            <person name="Heitman J."/>
            <person name="Woestemeyer J."/>
            <person name="Zipfel P.F."/>
            <person name="Monod M."/>
            <person name="Brakhage A.A."/>
        </authorList>
    </citation>
    <scope>NUCLEOTIDE SEQUENCE [LARGE SCALE GENOMIC DNA]</scope>
    <source>
        <strain evidence="2">HKI 0517</strain>
    </source>
</reference>
<accession>D4D115</accession>
<dbReference type="AlphaFoldDB" id="D4D115"/>
<organism evidence="1 2">
    <name type="scientific">Trichophyton verrucosum (strain HKI 0517)</name>
    <dbReference type="NCBI Taxonomy" id="663202"/>
    <lineage>
        <taxon>Eukaryota</taxon>
        <taxon>Fungi</taxon>
        <taxon>Dikarya</taxon>
        <taxon>Ascomycota</taxon>
        <taxon>Pezizomycotina</taxon>
        <taxon>Eurotiomycetes</taxon>
        <taxon>Eurotiomycetidae</taxon>
        <taxon>Onygenales</taxon>
        <taxon>Arthrodermataceae</taxon>
        <taxon>Trichophyton</taxon>
    </lineage>
</organism>
<comment type="caution">
    <text evidence="1">The sequence shown here is derived from an EMBL/GenBank/DDBJ whole genome shotgun (WGS) entry which is preliminary data.</text>
</comment>
<keyword evidence="2" id="KW-1185">Reference proteome</keyword>
<dbReference type="RefSeq" id="XP_003025103.1">
    <property type="nucleotide sequence ID" value="XM_003025057.1"/>
</dbReference>